<evidence type="ECO:0000313" key="3">
    <source>
        <dbReference type="Proteomes" id="UP001383192"/>
    </source>
</evidence>
<proteinExistence type="predicted"/>
<sequence length="252" mass="28981">MYKHRYFGLVCVVIEGIAFFSDRITNRLYVVYSSLEIFLTMVKLTAVLTSELVLLLWIFVMYNGSKRVTGFLGLLFLGEAAAVYTMLGKSFPEIQARSDFLPDAPFCAMRHAPGFIMHYWIPIMIYNAAIFCLIAAKGVEILTSSHTRVSNPVLIDVYLKSTTNFVIMFSVYLLCCIFWLSAEFALAQIPVVLALSLSITNASNLLLHLREAYYLQVGHDRELRRKVVYVDPRASNSNEWMYELRELKWKRR</sequence>
<dbReference type="EMBL" id="JAYKXP010000054">
    <property type="protein sequence ID" value="KAK7035248.1"/>
    <property type="molecule type" value="Genomic_DNA"/>
</dbReference>
<feature type="transmembrane region" description="Helical" evidence="1">
    <location>
        <begin position="119"/>
        <end position="136"/>
    </location>
</feature>
<feature type="transmembrane region" description="Helical" evidence="1">
    <location>
        <begin position="7"/>
        <end position="25"/>
    </location>
</feature>
<evidence type="ECO:0000313" key="2">
    <source>
        <dbReference type="EMBL" id="KAK7035248.1"/>
    </source>
</evidence>
<evidence type="ECO:0000256" key="1">
    <source>
        <dbReference type="SAM" id="Phobius"/>
    </source>
</evidence>
<comment type="caution">
    <text evidence="2">The sequence shown here is derived from an EMBL/GenBank/DDBJ whole genome shotgun (WGS) entry which is preliminary data.</text>
</comment>
<reference evidence="2 3" key="1">
    <citation type="submission" date="2024-01" db="EMBL/GenBank/DDBJ databases">
        <title>A draft genome for a cacao thread blight-causing isolate of Paramarasmius palmivorus.</title>
        <authorList>
            <person name="Baruah I.K."/>
            <person name="Bukari Y."/>
            <person name="Amoako-Attah I."/>
            <person name="Meinhardt L.W."/>
            <person name="Bailey B.A."/>
            <person name="Cohen S.P."/>
        </authorList>
    </citation>
    <scope>NUCLEOTIDE SEQUENCE [LARGE SCALE GENOMIC DNA]</scope>
    <source>
        <strain evidence="2 3">GH-12</strain>
    </source>
</reference>
<dbReference type="Proteomes" id="UP001383192">
    <property type="component" value="Unassembled WGS sequence"/>
</dbReference>
<feature type="transmembrane region" description="Helical" evidence="1">
    <location>
        <begin position="157"/>
        <end position="180"/>
    </location>
</feature>
<protein>
    <submittedName>
        <fullName evidence="2">Uncharacterized protein</fullName>
    </submittedName>
</protein>
<organism evidence="2 3">
    <name type="scientific">Paramarasmius palmivorus</name>
    <dbReference type="NCBI Taxonomy" id="297713"/>
    <lineage>
        <taxon>Eukaryota</taxon>
        <taxon>Fungi</taxon>
        <taxon>Dikarya</taxon>
        <taxon>Basidiomycota</taxon>
        <taxon>Agaricomycotina</taxon>
        <taxon>Agaricomycetes</taxon>
        <taxon>Agaricomycetidae</taxon>
        <taxon>Agaricales</taxon>
        <taxon>Marasmiineae</taxon>
        <taxon>Marasmiaceae</taxon>
        <taxon>Paramarasmius</taxon>
    </lineage>
</organism>
<feature type="transmembrane region" description="Helical" evidence="1">
    <location>
        <begin position="186"/>
        <end position="207"/>
    </location>
</feature>
<keyword evidence="1" id="KW-1133">Transmembrane helix</keyword>
<gene>
    <name evidence="2" type="ORF">VNI00_012015</name>
</gene>
<keyword evidence="3" id="KW-1185">Reference proteome</keyword>
<keyword evidence="1" id="KW-0472">Membrane</keyword>
<accession>A0AAW0C8J5</accession>
<keyword evidence="1" id="KW-0812">Transmembrane</keyword>
<dbReference type="AlphaFoldDB" id="A0AAW0C8J5"/>
<name>A0AAW0C8J5_9AGAR</name>
<feature type="transmembrane region" description="Helical" evidence="1">
    <location>
        <begin position="37"/>
        <end position="61"/>
    </location>
</feature>
<feature type="transmembrane region" description="Helical" evidence="1">
    <location>
        <begin position="68"/>
        <end position="87"/>
    </location>
</feature>